<dbReference type="InterPro" id="IPR011032">
    <property type="entry name" value="GroES-like_sf"/>
</dbReference>
<accession>A0A7S1TV40</accession>
<dbReference type="AlphaFoldDB" id="A0A7S1TV40"/>
<evidence type="ECO:0000313" key="8">
    <source>
        <dbReference type="EMBL" id="CAD9248056.1"/>
    </source>
</evidence>
<evidence type="ECO:0000259" key="7">
    <source>
        <dbReference type="SMART" id="SM00829"/>
    </source>
</evidence>
<dbReference type="PANTHER" id="PTHR43161:SF9">
    <property type="entry name" value="SORBITOL DEHYDROGENASE"/>
    <property type="match status" value="1"/>
</dbReference>
<reference evidence="8" key="1">
    <citation type="submission" date="2021-01" db="EMBL/GenBank/DDBJ databases">
        <authorList>
            <person name="Corre E."/>
            <person name="Pelletier E."/>
            <person name="Niang G."/>
            <person name="Scheremetjew M."/>
            <person name="Finn R."/>
            <person name="Kale V."/>
            <person name="Holt S."/>
            <person name="Cochrane G."/>
            <person name="Meng A."/>
            <person name="Brown T."/>
            <person name="Cohen L."/>
        </authorList>
    </citation>
    <scope>NUCLEOTIDE SEQUENCE</scope>
    <source>
        <strain evidence="8">CCMP2877</strain>
    </source>
</reference>
<dbReference type="SMART" id="SM00829">
    <property type="entry name" value="PKS_ER"/>
    <property type="match status" value="1"/>
</dbReference>
<dbReference type="SUPFAM" id="SSF51735">
    <property type="entry name" value="NAD(P)-binding Rossmann-fold domains"/>
    <property type="match status" value="1"/>
</dbReference>
<dbReference type="InterPro" id="IPR036291">
    <property type="entry name" value="NAD(P)-bd_dom_sf"/>
</dbReference>
<keyword evidence="5" id="KW-0560">Oxidoreductase</keyword>
<name>A0A7S1TV40_9STRA</name>
<evidence type="ECO:0000256" key="3">
    <source>
        <dbReference type="ARBA" id="ARBA00022723"/>
    </source>
</evidence>
<comment type="similarity">
    <text evidence="2 6">Belongs to the zinc-containing alcohol dehydrogenase family.</text>
</comment>
<evidence type="ECO:0000256" key="5">
    <source>
        <dbReference type="ARBA" id="ARBA00023002"/>
    </source>
</evidence>
<evidence type="ECO:0000256" key="4">
    <source>
        <dbReference type="ARBA" id="ARBA00022833"/>
    </source>
</evidence>
<protein>
    <recommendedName>
        <fullName evidence="7">Enoyl reductase (ER) domain-containing protein</fullName>
    </recommendedName>
</protein>
<gene>
    <name evidence="8" type="ORF">PPAR1163_LOCUS6415</name>
</gene>
<dbReference type="PANTHER" id="PTHR43161">
    <property type="entry name" value="SORBITOL DEHYDROGENASE"/>
    <property type="match status" value="1"/>
</dbReference>
<dbReference type="Pfam" id="PF00107">
    <property type="entry name" value="ADH_zinc_N"/>
    <property type="match status" value="1"/>
</dbReference>
<organism evidence="8">
    <name type="scientific">Phaeomonas parva</name>
    <dbReference type="NCBI Taxonomy" id="124430"/>
    <lineage>
        <taxon>Eukaryota</taxon>
        <taxon>Sar</taxon>
        <taxon>Stramenopiles</taxon>
        <taxon>Ochrophyta</taxon>
        <taxon>Pinguiophyceae</taxon>
        <taxon>Pinguiochrysidales</taxon>
        <taxon>Pinguiochrysidaceae</taxon>
        <taxon>Phaeomonas</taxon>
    </lineage>
</organism>
<dbReference type="Gene3D" id="3.40.50.720">
    <property type="entry name" value="NAD(P)-binding Rossmann-like Domain"/>
    <property type="match status" value="1"/>
</dbReference>
<keyword evidence="3 6" id="KW-0479">Metal-binding</keyword>
<feature type="domain" description="Enoyl reductase (ER)" evidence="7">
    <location>
        <begin position="29"/>
        <end position="362"/>
    </location>
</feature>
<dbReference type="SUPFAM" id="SSF50129">
    <property type="entry name" value="GroES-like"/>
    <property type="match status" value="1"/>
</dbReference>
<sequence length="369" mass="38987">MLRRAAVPAARRAARTFSRAATTRALVLEEVKHLQLRDIEVDEPLGPDDVRIAISKVGICGSDVEYYKSGRIGDFVVEAPMILGHEAAGVVTEVGSAVAHLKEGDRVCMEPGIPDPMSRASHLGMYNVDPAVRFWATPPYHGCLRPSVVHPAAYTFPVPDHVSLEEAALVEPLAVGMHACMKASCKPGDIALVIGAGPIGMVTTLCALASGCAEVIIADMQVPKLRAAEGLGPVTGVNVAATDLEAFIIEKTGGWGVDKTFECSGNAAAASKVYDYGCPGGTVIHVGHPTALKIDIVKAQVKELKIECCFRYAHVYPRAINLMSSGAIDVKPLITDRFGFDDSVAAFEFAALGTPESIKAIIDVDPSTS</sequence>
<dbReference type="GO" id="GO:0006062">
    <property type="term" value="P:sorbitol catabolic process"/>
    <property type="evidence" value="ECO:0007669"/>
    <property type="project" value="TreeGrafter"/>
</dbReference>
<dbReference type="PROSITE" id="PS00059">
    <property type="entry name" value="ADH_ZINC"/>
    <property type="match status" value="1"/>
</dbReference>
<dbReference type="InterPro" id="IPR020843">
    <property type="entry name" value="ER"/>
</dbReference>
<evidence type="ECO:0000256" key="6">
    <source>
        <dbReference type="RuleBase" id="RU361277"/>
    </source>
</evidence>
<dbReference type="InterPro" id="IPR045306">
    <property type="entry name" value="SDH-like"/>
</dbReference>
<dbReference type="CDD" id="cd05285">
    <property type="entry name" value="sorbitol_DH"/>
    <property type="match status" value="1"/>
</dbReference>
<dbReference type="GO" id="GO:0008270">
    <property type="term" value="F:zinc ion binding"/>
    <property type="evidence" value="ECO:0007669"/>
    <property type="project" value="InterPro"/>
</dbReference>
<dbReference type="GO" id="GO:0003939">
    <property type="term" value="F:L-iditol 2-dehydrogenase (NAD+) activity"/>
    <property type="evidence" value="ECO:0007669"/>
    <property type="project" value="TreeGrafter"/>
</dbReference>
<comment type="cofactor">
    <cofactor evidence="1 6">
        <name>Zn(2+)</name>
        <dbReference type="ChEBI" id="CHEBI:29105"/>
    </cofactor>
</comment>
<evidence type="ECO:0000256" key="1">
    <source>
        <dbReference type="ARBA" id="ARBA00001947"/>
    </source>
</evidence>
<proteinExistence type="inferred from homology"/>
<evidence type="ECO:0000256" key="2">
    <source>
        <dbReference type="ARBA" id="ARBA00008072"/>
    </source>
</evidence>
<dbReference type="Pfam" id="PF08240">
    <property type="entry name" value="ADH_N"/>
    <property type="match status" value="1"/>
</dbReference>
<dbReference type="InterPro" id="IPR002328">
    <property type="entry name" value="ADH_Zn_CS"/>
</dbReference>
<dbReference type="InterPro" id="IPR013154">
    <property type="entry name" value="ADH-like_N"/>
</dbReference>
<dbReference type="EMBL" id="HBGJ01010338">
    <property type="protein sequence ID" value="CAD9248056.1"/>
    <property type="molecule type" value="Transcribed_RNA"/>
</dbReference>
<dbReference type="Gene3D" id="3.90.180.10">
    <property type="entry name" value="Medium-chain alcohol dehydrogenases, catalytic domain"/>
    <property type="match status" value="1"/>
</dbReference>
<keyword evidence="4 6" id="KW-0862">Zinc</keyword>
<dbReference type="InterPro" id="IPR013149">
    <property type="entry name" value="ADH-like_C"/>
</dbReference>